<evidence type="ECO:0000313" key="2">
    <source>
        <dbReference type="Proteomes" id="UP001150603"/>
    </source>
</evidence>
<protein>
    <submittedName>
        <fullName evidence="1">Uncharacterized protein</fullName>
    </submittedName>
</protein>
<comment type="caution">
    <text evidence="1">The sequence shown here is derived from an EMBL/GenBank/DDBJ whole genome shotgun (WGS) entry which is preliminary data.</text>
</comment>
<name>A0ACC1JF92_9FUNG</name>
<reference evidence="1" key="1">
    <citation type="submission" date="2022-07" db="EMBL/GenBank/DDBJ databases">
        <title>Phylogenomic reconstructions and comparative analyses of Kickxellomycotina fungi.</title>
        <authorList>
            <person name="Reynolds N.K."/>
            <person name="Stajich J.E."/>
            <person name="Barry K."/>
            <person name="Grigoriev I.V."/>
            <person name="Crous P."/>
            <person name="Smith M.E."/>
        </authorList>
    </citation>
    <scope>NUCLEOTIDE SEQUENCE</scope>
    <source>
        <strain evidence="1">NRRL 5244</strain>
    </source>
</reference>
<dbReference type="Proteomes" id="UP001150603">
    <property type="component" value="Unassembled WGS sequence"/>
</dbReference>
<sequence>MALQFLAEASPTLPAHCTWDQKQEFDQETWTPVVNYSYQPESSQIQAPGAIDKDILKMVRGLTLEEKVGQMTQIQVGQLMDCNGYLNMTAVDYWIDKYKVGSFLETAGNHGGRYSLYSAKQFANLTDSVQRVALAKGAKIPIIWGLDSVRGANYVKGAVIFPAGVATAATFNPQYAYDAGRIAAKDTRAAGVQWTFGPVLDLNVEKYWARNYESFGEDPFLASKMAYSSVRGTQGDYKTDRTRVAACMKHFIGYGATFNGKDRSNRIIPDNWLMEYYAPAFQAAISAGSATAMTSYTSVNGEEIVQSEFYLKWLIREQMKFKGMLVTDWQEIESQHLMYGTSPNNSESTRISMQHTTIDMSMVPSDSFWSDDALALVKAGVIKESRLDESVARVLQLKKDLGLFEQPYSDPALLNLVGSPQDVEAARNAVRESITLLKNANGVLPLKTSENVLFLGAGFNSTRYMSGGWNVHWQGPTEEEGDAVYAGFGDSVLKGLETVLGQAPMYLEGFHIDGNVTTDAATVLAAAQKADKIVIAVGEHTYAEIPGDINELDLYPGQLEFVRNLASQTSVPVVLVLIEGRPRLLNDLPDLASGIINAYLPGAYGGLPIAEVLYGKVNPSGRQPFTYPKYEFQHTTTILQGQWNEYLPQWQFGFGLGYSDIKYSNLKTSSDSLSPGKPITVSVSVTNNGPYPQLEPVLLSTRQQYRRYYQPEVHRLRAFTKVQLAVGETKQVSFDLAAEEMEFWARDLKKRIEPGAVNVTLNPWTPNELVTVVDLYA</sequence>
<proteinExistence type="predicted"/>
<accession>A0ACC1JF92</accession>
<dbReference type="EMBL" id="JANBPW010000428">
    <property type="protein sequence ID" value="KAJ1949552.1"/>
    <property type="molecule type" value="Genomic_DNA"/>
</dbReference>
<evidence type="ECO:0000313" key="1">
    <source>
        <dbReference type="EMBL" id="KAJ1949552.1"/>
    </source>
</evidence>
<keyword evidence="2" id="KW-1185">Reference proteome</keyword>
<organism evidence="1 2">
    <name type="scientific">Linderina macrospora</name>
    <dbReference type="NCBI Taxonomy" id="4868"/>
    <lineage>
        <taxon>Eukaryota</taxon>
        <taxon>Fungi</taxon>
        <taxon>Fungi incertae sedis</taxon>
        <taxon>Zoopagomycota</taxon>
        <taxon>Kickxellomycotina</taxon>
        <taxon>Kickxellomycetes</taxon>
        <taxon>Kickxellales</taxon>
        <taxon>Kickxellaceae</taxon>
        <taxon>Linderina</taxon>
    </lineage>
</organism>
<gene>
    <name evidence="1" type="ORF">FBU59_001095</name>
</gene>